<comment type="caution">
    <text evidence="1">The sequence shown here is derived from an EMBL/GenBank/DDBJ whole genome shotgun (WGS) entry which is preliminary data.</text>
</comment>
<protein>
    <submittedName>
        <fullName evidence="1">Uncharacterized protein</fullName>
    </submittedName>
</protein>
<accession>A0A644X1Q7</accession>
<proteinExistence type="predicted"/>
<evidence type="ECO:0000313" key="1">
    <source>
        <dbReference type="EMBL" id="MPM10046.1"/>
    </source>
</evidence>
<organism evidence="1">
    <name type="scientific">bioreactor metagenome</name>
    <dbReference type="NCBI Taxonomy" id="1076179"/>
    <lineage>
        <taxon>unclassified sequences</taxon>
        <taxon>metagenomes</taxon>
        <taxon>ecological metagenomes</taxon>
    </lineage>
</organism>
<name>A0A644X1Q7_9ZZZZ</name>
<sequence>METELTKQIKSLNHHYRPKLNTNMRTIRWADEVWTPTGIVDSIRFEDYYAEEEYLCRILDISRFSEPDQRATAAMHELGTCPRDGGTEKDNRKCHGCVLRCHNWKIGMMVTCFEVKIAYSDFRSINGHNFHGNENFYCVPKALAPKIAGEIPDDIGILAYYEGERQYGLRQHRPSGWRDVTDQTKVELLYNAMKKWCDGAVFI</sequence>
<dbReference type="AlphaFoldDB" id="A0A644X1Q7"/>
<gene>
    <name evidence="1" type="ORF">SDC9_56370</name>
</gene>
<dbReference type="EMBL" id="VSSQ01001644">
    <property type="protein sequence ID" value="MPM10046.1"/>
    <property type="molecule type" value="Genomic_DNA"/>
</dbReference>
<reference evidence="1" key="1">
    <citation type="submission" date="2019-08" db="EMBL/GenBank/DDBJ databases">
        <authorList>
            <person name="Kucharzyk K."/>
            <person name="Murdoch R.W."/>
            <person name="Higgins S."/>
            <person name="Loffler F."/>
        </authorList>
    </citation>
    <scope>NUCLEOTIDE SEQUENCE</scope>
</reference>